<feature type="domain" description="N-acetyltransferase" evidence="5">
    <location>
        <begin position="34"/>
        <end position="184"/>
    </location>
</feature>
<dbReference type="OrthoDB" id="5043642at2759"/>
<dbReference type="Gene3D" id="3.40.630.30">
    <property type="match status" value="1"/>
</dbReference>
<accession>A0A8K0JP38</accession>
<dbReference type="InterPro" id="IPR039135">
    <property type="entry name" value="NAT9-like"/>
</dbReference>
<dbReference type="GO" id="GO:0008080">
    <property type="term" value="F:N-acetyltransferase activity"/>
    <property type="evidence" value="ECO:0007669"/>
    <property type="project" value="InterPro"/>
</dbReference>
<dbReference type="AlphaFoldDB" id="A0A8K0JP38"/>
<dbReference type="Proteomes" id="UP000812966">
    <property type="component" value="Unassembled WGS sequence"/>
</dbReference>
<dbReference type="EMBL" id="JABELV010000036">
    <property type="protein sequence ID" value="KAG7562227.1"/>
    <property type="molecule type" value="Genomic_DNA"/>
</dbReference>
<comment type="similarity">
    <text evidence="1">Belongs to the acetyltransferase family. GNAT subfamily.</text>
</comment>
<dbReference type="Pfam" id="PF13302">
    <property type="entry name" value="Acetyltransf_3"/>
    <property type="match status" value="1"/>
</dbReference>
<organism evidence="6 7">
    <name type="scientific">Filobasidium floriforme</name>
    <dbReference type="NCBI Taxonomy" id="5210"/>
    <lineage>
        <taxon>Eukaryota</taxon>
        <taxon>Fungi</taxon>
        <taxon>Dikarya</taxon>
        <taxon>Basidiomycota</taxon>
        <taxon>Agaricomycotina</taxon>
        <taxon>Tremellomycetes</taxon>
        <taxon>Filobasidiales</taxon>
        <taxon>Filobasidiaceae</taxon>
        <taxon>Filobasidium</taxon>
    </lineage>
</organism>
<sequence length="215" mass="24598">MRLNENTAIVGEHVVLVPYRREHVERYHEWMKSPELLEATASEPLSLQEEYEMQEKWHVDDDKLTFIVLSKPTDASVPSITAESVNSLQMIGDTNLFLPDGPEEDVECEIMIAEPEFRGKGLSKEILSLLLNYAQSHLNIPPRNFISRIGLSNEASIGLFVKLGFGKEKVVEVFQEVTMRFGWVEGSEDGKLDETERLEQMRREKWGIFGQEIAC</sequence>
<dbReference type="PANTHER" id="PTHR13256">
    <property type="entry name" value="N-ACETYLTRANSFERASE 9"/>
    <property type="match status" value="1"/>
</dbReference>
<evidence type="ECO:0000259" key="5">
    <source>
        <dbReference type="PROSITE" id="PS51186"/>
    </source>
</evidence>
<dbReference type="InterPro" id="IPR016181">
    <property type="entry name" value="Acyl_CoA_acyltransferase"/>
</dbReference>
<name>A0A8K0JP38_9TREE</name>
<keyword evidence="7" id="KW-1185">Reference proteome</keyword>
<evidence type="ECO:0000256" key="1">
    <source>
        <dbReference type="ARBA" id="ARBA00009342"/>
    </source>
</evidence>
<comment type="caution">
    <text evidence="6">The sequence shown here is derived from an EMBL/GenBank/DDBJ whole genome shotgun (WGS) entry which is preliminary data.</text>
</comment>
<gene>
    <name evidence="6" type="ORF">FFLO_02313</name>
</gene>
<reference evidence="6" key="1">
    <citation type="submission" date="2020-04" db="EMBL/GenBank/DDBJ databases">
        <title>Analysis of mating type loci in Filobasidium floriforme.</title>
        <authorList>
            <person name="Nowrousian M."/>
        </authorList>
    </citation>
    <scope>NUCLEOTIDE SEQUENCE</scope>
    <source>
        <strain evidence="6">CBS 6242</strain>
    </source>
</reference>
<protein>
    <recommendedName>
        <fullName evidence="4">N-acetyltransferase 9-like protein</fullName>
    </recommendedName>
</protein>
<evidence type="ECO:0000313" key="6">
    <source>
        <dbReference type="EMBL" id="KAG7562227.1"/>
    </source>
</evidence>
<dbReference type="FunFam" id="3.40.630.30:FF:000248">
    <property type="entry name" value="N-acetyltransferase 9-like protein"/>
    <property type="match status" value="1"/>
</dbReference>
<dbReference type="PROSITE" id="PS51186">
    <property type="entry name" value="GNAT"/>
    <property type="match status" value="1"/>
</dbReference>
<evidence type="ECO:0000313" key="7">
    <source>
        <dbReference type="Proteomes" id="UP000812966"/>
    </source>
</evidence>
<evidence type="ECO:0000256" key="3">
    <source>
        <dbReference type="ARBA" id="ARBA00023315"/>
    </source>
</evidence>
<keyword evidence="3" id="KW-0012">Acyltransferase</keyword>
<dbReference type="PANTHER" id="PTHR13256:SF16">
    <property type="entry name" value="ALPHA_BETA-TUBULIN-N-ACETYLTRANSFERASE 9"/>
    <property type="match status" value="1"/>
</dbReference>
<keyword evidence="2" id="KW-0808">Transferase</keyword>
<dbReference type="InterPro" id="IPR000182">
    <property type="entry name" value="GNAT_dom"/>
</dbReference>
<proteinExistence type="inferred from homology"/>
<dbReference type="SUPFAM" id="SSF55729">
    <property type="entry name" value="Acyl-CoA N-acyltransferases (Nat)"/>
    <property type="match status" value="1"/>
</dbReference>
<evidence type="ECO:0000256" key="4">
    <source>
        <dbReference type="ARBA" id="ARBA00069551"/>
    </source>
</evidence>
<evidence type="ECO:0000256" key="2">
    <source>
        <dbReference type="ARBA" id="ARBA00022679"/>
    </source>
</evidence>